<keyword evidence="1" id="KW-1133">Transmembrane helix</keyword>
<keyword evidence="1" id="KW-0472">Membrane</keyword>
<name>A0A1B2G3G7_9GAST</name>
<dbReference type="AlphaFoldDB" id="A0A1B2G3G7"/>
<protein>
    <submittedName>
        <fullName evidence="2">ATP synthase F0 subunit 8</fullName>
    </submittedName>
</protein>
<evidence type="ECO:0000313" key="2">
    <source>
        <dbReference type="EMBL" id="ANZ03433.1"/>
    </source>
</evidence>
<evidence type="ECO:0000256" key="1">
    <source>
        <dbReference type="SAM" id="Phobius"/>
    </source>
</evidence>
<geneLocation type="mitochondrion" evidence="2"/>
<organism evidence="2">
    <name type="scientific">Viana regina</name>
    <dbReference type="NCBI Taxonomy" id="1882667"/>
    <lineage>
        <taxon>Eukaryota</taxon>
        <taxon>Metazoa</taxon>
        <taxon>Spiralia</taxon>
        <taxon>Lophotrochozoa</taxon>
        <taxon>Mollusca</taxon>
        <taxon>Gastropoda</taxon>
        <taxon>Neritimorpha</taxon>
        <taxon>Cycloneritida</taxon>
        <taxon>Helicinoidea</taxon>
        <taxon>Helicinidae</taxon>
    </lineage>
</organism>
<feature type="transmembrane region" description="Helical" evidence="1">
    <location>
        <begin position="7"/>
        <end position="31"/>
    </location>
</feature>
<keyword evidence="1" id="KW-0812">Transmembrane</keyword>
<accession>A0A1B2G3G7</accession>
<proteinExistence type="predicted"/>
<keyword evidence="2" id="KW-0496">Mitochondrion</keyword>
<gene>
    <name evidence="2" type="primary">ATP8</name>
</gene>
<sequence>MAQLSSLNWIFLYFMFWWFLLILVCINWWMIDLKYVFPVVFFDKLGVNKWSW</sequence>
<dbReference type="EMBL" id="KU342668">
    <property type="protein sequence ID" value="ANZ03433.1"/>
    <property type="molecule type" value="Genomic_DNA"/>
</dbReference>
<reference evidence="2" key="1">
    <citation type="journal article" date="2016" name="Mol. Phylogenet. Evol.">
        <title>Phylogenetic relationships among main superfamilies of Neritimorpha (Mollusca: Gastropoda).</title>
        <authorList>
            <person name="Uribe J.E."/>
            <person name="Colgan D."/>
            <person name="Castro L.R."/>
            <person name="Kano Y."/>
            <person name="Zardoya R."/>
        </authorList>
    </citation>
    <scope>NUCLEOTIDE SEQUENCE</scope>
</reference>